<reference evidence="2 3" key="1">
    <citation type="submission" date="2012-05" db="EMBL/GenBank/DDBJ databases">
        <title>Recombination and specialization in a pathogen metapopulation.</title>
        <authorList>
            <person name="Gardiner A."/>
            <person name="Kemen E."/>
            <person name="Schultz-Larsen T."/>
            <person name="MacLean D."/>
            <person name="Van Oosterhout C."/>
            <person name="Jones J.D.G."/>
        </authorList>
    </citation>
    <scope>NUCLEOTIDE SEQUENCE [LARGE SCALE GENOMIC DNA]</scope>
    <source>
        <strain evidence="2 3">Ac Nc2</strain>
    </source>
</reference>
<comment type="caution">
    <text evidence="2">The sequence shown here is derived from an EMBL/GenBank/DDBJ whole genome shotgun (WGS) entry which is preliminary data.</text>
</comment>
<proteinExistence type="predicted"/>
<evidence type="ECO:0000259" key="1">
    <source>
        <dbReference type="PROSITE" id="PS51205"/>
    </source>
</evidence>
<protein>
    <recommendedName>
        <fullName evidence="1">VPS9 domain-containing protein</fullName>
    </recommendedName>
</protein>
<dbReference type="AlphaFoldDB" id="A0A024G9I7"/>
<dbReference type="EMBL" id="CAIX01000048">
    <property type="protein sequence ID" value="CCI43388.1"/>
    <property type="molecule type" value="Genomic_DNA"/>
</dbReference>
<evidence type="ECO:0000313" key="3">
    <source>
        <dbReference type="Proteomes" id="UP000053237"/>
    </source>
</evidence>
<dbReference type="Gene3D" id="1.20.1050.80">
    <property type="entry name" value="VPS9 domain"/>
    <property type="match status" value="1"/>
</dbReference>
<feature type="domain" description="VPS9" evidence="1">
    <location>
        <begin position="431"/>
        <end position="600"/>
    </location>
</feature>
<name>A0A024G9I7_9STRA</name>
<dbReference type="OrthoDB" id="21085at2759"/>
<evidence type="ECO:0000313" key="2">
    <source>
        <dbReference type="EMBL" id="CCI43388.1"/>
    </source>
</evidence>
<dbReference type="PROSITE" id="PS51205">
    <property type="entry name" value="VPS9"/>
    <property type="match status" value="1"/>
</dbReference>
<dbReference type="Proteomes" id="UP000053237">
    <property type="component" value="Unassembled WGS sequence"/>
</dbReference>
<sequence length="600" mass="69604">MKPHCIPARDILCRENDHDGDKLTTPFEAMMTPLQHAYHGKTDQVNPESCGIASFHDPKSRLSDIRSSTLRPKEIGSFDANKGIHIDTCVPVRQSNMALELLARAIELYRKRTISGKELGRLNRLVLQLSSVLEMCLVTSAVESISAYEWNLLVTQSKGYRPALALRIVDEYCRRTRWTKTTQISYVLRVADVQTGVVWFTKKTQKDIYRLWKELRNSNDFVRGPNFPTQGRFIRKTKDGMDQRTRVEKFLRTITALVAQPLTSTIGSYYWKIQSFLQVPSTNVLSLNRSQPFSRQLRVYVHHILHDFMTHEGKACDRYLERFDNQFSEKDNVMNWLDSLGNMLDEMQDYMLECRFEELMHYARHLLAFPFASEDGEWRGNEGFQERQRRDNVMNERLQKCITDAVRYEIEERLCTPVLDALKASLESRLGYKERELQARIETLRGMPQTFYGISVDKIAICSWLPVIQTMKEMDDAFLVWDKMRKLLATAHHIHSLYKLERHLFETEFQSYTQSDLIDVPNAINTLCEVAATESNVLSGDDLLAIFTYILVQSELRTPIMSSILLNHLCDPDKRKTEASYYVATFEAAIQHIFSISDSQ</sequence>
<dbReference type="InParanoid" id="A0A024G9I7"/>
<gene>
    <name evidence="2" type="ORF">BN9_041720</name>
</gene>
<dbReference type="SUPFAM" id="SSF109993">
    <property type="entry name" value="VPS9 domain"/>
    <property type="match status" value="1"/>
</dbReference>
<dbReference type="Pfam" id="PF02204">
    <property type="entry name" value="VPS9"/>
    <property type="match status" value="1"/>
</dbReference>
<accession>A0A024G9I7</accession>
<dbReference type="InterPro" id="IPR037191">
    <property type="entry name" value="VPS9_dom_sf"/>
</dbReference>
<keyword evidence="3" id="KW-1185">Reference proteome</keyword>
<dbReference type="STRING" id="65357.A0A024G9I7"/>
<organism evidence="2 3">
    <name type="scientific">Albugo candida</name>
    <dbReference type="NCBI Taxonomy" id="65357"/>
    <lineage>
        <taxon>Eukaryota</taxon>
        <taxon>Sar</taxon>
        <taxon>Stramenopiles</taxon>
        <taxon>Oomycota</taxon>
        <taxon>Peronosporomycetes</taxon>
        <taxon>Albuginales</taxon>
        <taxon>Albuginaceae</taxon>
        <taxon>Albugo</taxon>
    </lineage>
</organism>
<dbReference type="InterPro" id="IPR003123">
    <property type="entry name" value="VPS9"/>
</dbReference>